<dbReference type="PANTHER" id="PTHR16288:SF0">
    <property type="entry name" value="TRNA (GUANINE-N(7)-)-METHYLTRANSFERASE NON-CATALYTIC SUBUNIT WDR4"/>
    <property type="match status" value="1"/>
</dbReference>
<dbReference type="PANTHER" id="PTHR16288">
    <property type="entry name" value="WD40 REPEAT PROTEIN 4"/>
    <property type="match status" value="1"/>
</dbReference>
<dbReference type="OrthoDB" id="339900at2759"/>
<dbReference type="InterPro" id="IPR015943">
    <property type="entry name" value="WD40/YVTN_repeat-like_dom_sf"/>
</dbReference>
<dbReference type="EMBL" id="CP048985">
    <property type="protein sequence ID" value="QID78686.1"/>
    <property type="molecule type" value="Genomic_DNA"/>
</dbReference>
<dbReference type="UniPathway" id="UPA00989"/>
<feature type="repeat" description="WD 4" evidence="7">
    <location>
        <begin position="148"/>
        <end position="192"/>
    </location>
</feature>
<evidence type="ECO:0000256" key="3">
    <source>
        <dbReference type="ARBA" id="ARBA00022574"/>
    </source>
</evidence>
<sequence length="444" mass="50471">MSVIHPLQNLLTSRDGSLVFAIIKNCILSFKYQSPNHWEFAGKWSDDFDKIQESRNTTAKEQQGQSSENENENKKLKSNKGDSIKRTAAKVPSPGIGAPPIYSYIRNLRLTSDESRLIVCADSDKSLLVFDVDKTSKNVLKLRKRFCFSKRPNAISIAEDDTTVIIADKFGDVYSIDINSIPEEKFTQEPILGHVSMLTDVHLIKDSDGHQFIITSDRDEHIKISHYPQCFIVDKWLFGHKHFVSSICCGKDYLLLSAGGDDKIFAWDWKTGKNLSTFDYSSLIKPYLNDQHLAPPRFQNENNDIIEFAVSKIIKSKNLPFVAFFVEATKCIIILEISEKQKGDLALKQIITFPYNVISLSAHNDEFQVTLDNKESSGVQKNFAKFIEYNLNENSFVVNNEKSNEFDSAIIQSVQGDSNLVTKKEEIYPLYNVSSLRKHGEHYS</sequence>
<dbReference type="Gene3D" id="2.130.10.10">
    <property type="entry name" value="YVTN repeat-like/Quinoprotein amine dehydrogenase"/>
    <property type="match status" value="1"/>
</dbReference>
<evidence type="ECO:0000256" key="9">
    <source>
        <dbReference type="SAM" id="MobiDB-lite"/>
    </source>
</evidence>
<comment type="caution">
    <text evidence="7">Lacks conserved residue(s) required for the propagation of feature annotation.</text>
</comment>
<evidence type="ECO:0000313" key="11">
    <source>
        <dbReference type="Proteomes" id="UP000501346"/>
    </source>
</evidence>
<comment type="function">
    <text evidence="7">Required for the formation of N(7)-methylguanine at position 46 (m7G46) in tRNA, a modification required to maintain stability of tRNAs; its absence resulting in tRNA decay. In the complex, it is required to stabilize and induce conformational changes of the catalytic subunit.</text>
</comment>
<dbReference type="FunFam" id="2.130.10.10:FF:001177">
    <property type="entry name" value="tRNA (guanine-N(7)-)-methyltransferase non-catalytic subunit TRM82"/>
    <property type="match status" value="1"/>
</dbReference>
<accession>A0A6C1DNT8</accession>
<name>A0A6C1DNT8_SACPS</name>
<keyword evidence="5 7" id="KW-0677">Repeat</keyword>
<keyword evidence="10" id="KW-0808">Transferase</keyword>
<keyword evidence="4 7" id="KW-0819">tRNA processing</keyword>
<feature type="repeat" description="WD 3" evidence="7">
    <location>
        <begin position="100"/>
        <end position="147"/>
    </location>
</feature>
<dbReference type="AlphaFoldDB" id="A0A6C1DNT8"/>
<comment type="pathway">
    <text evidence="7">tRNA modification; N(7)-methylguanine-tRNA biosynthesis.</text>
</comment>
<dbReference type="GO" id="GO:0106004">
    <property type="term" value="P:tRNA (guanine-N7)-methylation"/>
    <property type="evidence" value="ECO:0007669"/>
    <property type="project" value="UniProtKB-UniRule"/>
</dbReference>
<feature type="repeat" description="WD 6" evidence="7">
    <location>
        <begin position="238"/>
        <end position="279"/>
    </location>
</feature>
<proteinExistence type="inferred from homology"/>
<dbReference type="InterPro" id="IPR028884">
    <property type="entry name" value="Trm82"/>
</dbReference>
<keyword evidence="2" id="KW-0597">Phosphoprotein</keyword>
<keyword evidence="3 7" id="KW-0853">WD repeat</keyword>
<evidence type="ECO:0000313" key="10">
    <source>
        <dbReference type="EMBL" id="QID78686.1"/>
    </source>
</evidence>
<feature type="region of interest" description="Disordered" evidence="9">
    <location>
        <begin position="55"/>
        <end position="91"/>
    </location>
</feature>
<dbReference type="GO" id="GO:0043527">
    <property type="term" value="C:tRNA methyltransferase complex"/>
    <property type="evidence" value="ECO:0007669"/>
    <property type="project" value="TreeGrafter"/>
</dbReference>
<organism evidence="10 11">
    <name type="scientific">Saccharomyces pastorianus</name>
    <name type="common">Lager yeast</name>
    <name type="synonym">Saccharomyces cerevisiae x Saccharomyces eubayanus</name>
    <dbReference type="NCBI Taxonomy" id="27292"/>
    <lineage>
        <taxon>Eukaryota</taxon>
        <taxon>Fungi</taxon>
        <taxon>Dikarya</taxon>
        <taxon>Ascomycota</taxon>
        <taxon>Saccharomycotina</taxon>
        <taxon>Saccharomycetes</taxon>
        <taxon>Saccharomycetales</taxon>
        <taxon>Saccharomycetaceae</taxon>
        <taxon>Saccharomyces</taxon>
    </lineage>
</organism>
<dbReference type="InterPro" id="IPR001680">
    <property type="entry name" value="WD40_rpt"/>
</dbReference>
<dbReference type="PROSITE" id="PS50082">
    <property type="entry name" value="WD_REPEATS_2"/>
    <property type="match status" value="1"/>
</dbReference>
<dbReference type="Proteomes" id="UP000501346">
    <property type="component" value="Chromosome ScIV"/>
</dbReference>
<evidence type="ECO:0000256" key="6">
    <source>
        <dbReference type="ARBA" id="ARBA00023242"/>
    </source>
</evidence>
<evidence type="ECO:0000256" key="5">
    <source>
        <dbReference type="ARBA" id="ARBA00022737"/>
    </source>
</evidence>
<evidence type="ECO:0000256" key="1">
    <source>
        <dbReference type="ARBA" id="ARBA00004123"/>
    </source>
</evidence>
<dbReference type="SUPFAM" id="SSF50978">
    <property type="entry name" value="WD40 repeat-like"/>
    <property type="match status" value="1"/>
</dbReference>
<comment type="similarity">
    <text evidence="7">Belongs to the WD repeat TRM82 family.</text>
</comment>
<dbReference type="SMART" id="SM00320">
    <property type="entry name" value="WD40"/>
    <property type="match status" value="3"/>
</dbReference>
<dbReference type="InterPro" id="IPR036322">
    <property type="entry name" value="WD40_repeat_dom_sf"/>
</dbReference>
<comment type="subcellular location">
    <subcellularLocation>
        <location evidence="1 7">Nucleus</location>
    </subcellularLocation>
</comment>
<keyword evidence="10" id="KW-0489">Methyltransferase</keyword>
<feature type="compositionally biased region" description="Basic and acidic residues" evidence="9">
    <location>
        <begin position="71"/>
        <end position="85"/>
    </location>
</feature>
<dbReference type="GO" id="GO:0005634">
    <property type="term" value="C:nucleus"/>
    <property type="evidence" value="ECO:0007669"/>
    <property type="project" value="UniProtKB-SubCell"/>
</dbReference>
<feature type="repeat" description="WD 5" evidence="7">
    <location>
        <begin position="193"/>
        <end position="237"/>
    </location>
</feature>
<gene>
    <name evidence="10" type="primary">TRM82_1</name>
    <name evidence="10" type="ORF">GRS66_000904</name>
</gene>
<keyword evidence="6 7" id="KW-0539">Nucleus</keyword>
<evidence type="ECO:0000256" key="8">
    <source>
        <dbReference type="PROSITE-ProRule" id="PRU00221"/>
    </source>
</evidence>
<dbReference type="GO" id="GO:0005829">
    <property type="term" value="C:cytosol"/>
    <property type="evidence" value="ECO:0007669"/>
    <property type="project" value="TreeGrafter"/>
</dbReference>
<feature type="repeat" description="WD" evidence="8">
    <location>
        <begin position="237"/>
        <end position="277"/>
    </location>
</feature>
<reference evidence="10 11" key="1">
    <citation type="journal article" date="2019" name="BMC Genomics">
        <title>Chromosome level assembly and comparative genome analysis confirm lager-brewing yeasts originated from a single hybridization.</title>
        <authorList>
            <person name="Salazar A.N."/>
            <person name="Gorter de Vries A.R."/>
            <person name="van den Broek M."/>
            <person name="Brouwers N."/>
            <person name="de la Torre Cortes P."/>
            <person name="Kuijpers N.G.A."/>
            <person name="Daran J.G."/>
            <person name="Abeel T."/>
        </authorList>
    </citation>
    <scope>NUCLEOTIDE SEQUENCE [LARGE SCALE GENOMIC DNA]</scope>
    <source>
        <strain evidence="10 11">CBS 1483</strain>
    </source>
</reference>
<dbReference type="HAMAP" id="MF_03056">
    <property type="entry name" value="TRM82"/>
    <property type="match status" value="1"/>
</dbReference>
<evidence type="ECO:0000256" key="4">
    <source>
        <dbReference type="ARBA" id="ARBA00022694"/>
    </source>
</evidence>
<evidence type="ECO:0000256" key="2">
    <source>
        <dbReference type="ARBA" id="ARBA00022553"/>
    </source>
</evidence>
<protein>
    <submittedName>
        <fullName evidence="10">tRNA (Guanine-N(7)-)-methyltransferase non-catalytic subunit trm82</fullName>
    </submittedName>
</protein>
<dbReference type="GO" id="GO:0008168">
    <property type="term" value="F:methyltransferase activity"/>
    <property type="evidence" value="ECO:0007669"/>
    <property type="project" value="UniProtKB-KW"/>
</dbReference>
<keyword evidence="11" id="KW-1185">Reference proteome</keyword>
<evidence type="ECO:0000256" key="7">
    <source>
        <dbReference type="HAMAP-Rule" id="MF_03056"/>
    </source>
</evidence>